<dbReference type="PROSITE" id="PS00690">
    <property type="entry name" value="DEAH_ATP_HELICASE"/>
    <property type="match status" value="1"/>
</dbReference>
<dbReference type="GO" id="GO:0016787">
    <property type="term" value="F:hydrolase activity"/>
    <property type="evidence" value="ECO:0007669"/>
    <property type="project" value="UniProtKB-KW"/>
</dbReference>
<feature type="domain" description="Helicase ATP-binding" evidence="7">
    <location>
        <begin position="124"/>
        <end position="287"/>
    </location>
</feature>
<dbReference type="Gene3D" id="3.40.50.300">
    <property type="entry name" value="P-loop containing nucleotide triphosphate hydrolases"/>
    <property type="match status" value="1"/>
</dbReference>
<dbReference type="SUPFAM" id="SSF52540">
    <property type="entry name" value="P-loop containing nucleoside triphosphate hydrolases"/>
    <property type="match status" value="1"/>
</dbReference>
<dbReference type="AlphaFoldDB" id="A0A3S5AEI3"/>
<dbReference type="InterPro" id="IPR011545">
    <property type="entry name" value="DEAD/DEAH_box_helicase_dom"/>
</dbReference>
<feature type="region of interest" description="Disordered" evidence="6">
    <location>
        <begin position="1"/>
        <end position="107"/>
    </location>
</feature>
<keyword evidence="5" id="KW-0067">ATP-binding</keyword>
<evidence type="ECO:0000256" key="1">
    <source>
        <dbReference type="ARBA" id="ARBA00008792"/>
    </source>
</evidence>
<evidence type="ECO:0000256" key="3">
    <source>
        <dbReference type="ARBA" id="ARBA00022801"/>
    </source>
</evidence>
<feature type="compositionally biased region" description="Basic and acidic residues" evidence="6">
    <location>
        <begin position="1"/>
        <end position="14"/>
    </location>
</feature>
<evidence type="ECO:0000259" key="7">
    <source>
        <dbReference type="PROSITE" id="PS51192"/>
    </source>
</evidence>
<accession>A0A3S5AEI3</accession>
<protein>
    <submittedName>
        <fullName evidence="8">ATP-dependent RNA helicase HrpA</fullName>
    </submittedName>
</protein>
<reference evidence="8 9" key="1">
    <citation type="submission" date="2018-12" db="EMBL/GenBank/DDBJ databases">
        <authorList>
            <consortium name="Pathogen Informatics"/>
        </authorList>
    </citation>
    <scope>NUCLEOTIDE SEQUENCE [LARGE SCALE GENOMIC DNA]</scope>
    <source>
        <strain evidence="8 9">NCTC10918</strain>
    </source>
</reference>
<dbReference type="InterPro" id="IPR027417">
    <property type="entry name" value="P-loop_NTPase"/>
</dbReference>
<name>A0A3S5AEI3_9MICC</name>
<dbReference type="SMART" id="SM00487">
    <property type="entry name" value="DEXDc"/>
    <property type="match status" value="1"/>
</dbReference>
<dbReference type="GO" id="GO:0003723">
    <property type="term" value="F:RNA binding"/>
    <property type="evidence" value="ECO:0007669"/>
    <property type="project" value="TreeGrafter"/>
</dbReference>
<feature type="compositionally biased region" description="Basic residues" evidence="6">
    <location>
        <begin position="81"/>
        <end position="92"/>
    </location>
</feature>
<keyword evidence="4 8" id="KW-0347">Helicase</keyword>
<dbReference type="SMART" id="SM00382">
    <property type="entry name" value="AAA"/>
    <property type="match status" value="1"/>
</dbReference>
<comment type="similarity">
    <text evidence="1">Belongs to the DEAD box helicase family. DEAH subfamily.</text>
</comment>
<dbReference type="PROSITE" id="PS51192">
    <property type="entry name" value="HELICASE_ATP_BIND_1"/>
    <property type="match status" value="1"/>
</dbReference>
<evidence type="ECO:0000256" key="5">
    <source>
        <dbReference type="ARBA" id="ARBA00022840"/>
    </source>
</evidence>
<proteinExistence type="inferred from homology"/>
<keyword evidence="3" id="KW-0378">Hydrolase</keyword>
<dbReference type="Proteomes" id="UP000270988">
    <property type="component" value="Chromosome"/>
</dbReference>
<dbReference type="InterPro" id="IPR014001">
    <property type="entry name" value="Helicase_ATP-bd"/>
</dbReference>
<dbReference type="InterPro" id="IPR002464">
    <property type="entry name" value="DNA/RNA_helicase_DEAH_CS"/>
</dbReference>
<gene>
    <name evidence="8" type="ORF">NCTC10918_00385</name>
</gene>
<dbReference type="EMBL" id="LR134521">
    <property type="protein sequence ID" value="VEJ29140.1"/>
    <property type="molecule type" value="Genomic_DNA"/>
</dbReference>
<feature type="compositionally biased region" description="Low complexity" evidence="6">
    <location>
        <begin position="19"/>
        <end position="36"/>
    </location>
</feature>
<evidence type="ECO:0000256" key="6">
    <source>
        <dbReference type="SAM" id="MobiDB-lite"/>
    </source>
</evidence>
<evidence type="ECO:0000256" key="2">
    <source>
        <dbReference type="ARBA" id="ARBA00022741"/>
    </source>
</evidence>
<dbReference type="GO" id="GO:0005524">
    <property type="term" value="F:ATP binding"/>
    <property type="evidence" value="ECO:0007669"/>
    <property type="project" value="UniProtKB-KW"/>
</dbReference>
<evidence type="ECO:0000256" key="4">
    <source>
        <dbReference type="ARBA" id="ARBA00022806"/>
    </source>
</evidence>
<sequence>MSEQKPTEHTDTPKTTRTAPSMASMAAAIHAAPVRAPQKPARTSQTSDEKPGDASTAGPGAKRDTSHKNSSRKNNASRSKNLQKRAHHKNHRDRPEQRPYNPLIPAEITYPEELPVSERREDIKTAIRDHQVIIVAGETGSGKTTQLPKMCLELGLAEKGMIGHTQPRRLAARSVAERIAEELGQKIGETVGYQVRFTSEVGENSAIKLMTDGILLAEIQHDKLLRKYSTLIIDEAHERSLNIDFILGYLKRILPKRPDLKVIITSATIDPERFARHFAPSFVPGKGVVDDSLSDEERELAEQILPDDAPRLLKFRGAPTRWRFATARSMGTTTLMKMKATKTVTQPMESLPPLRSCRRRRPAIS</sequence>
<evidence type="ECO:0000313" key="8">
    <source>
        <dbReference type="EMBL" id="VEJ29140.1"/>
    </source>
</evidence>
<keyword evidence="2" id="KW-0547">Nucleotide-binding</keyword>
<dbReference type="InterPro" id="IPR003593">
    <property type="entry name" value="AAA+_ATPase"/>
</dbReference>
<dbReference type="GO" id="GO:0004386">
    <property type="term" value="F:helicase activity"/>
    <property type="evidence" value="ECO:0007669"/>
    <property type="project" value="UniProtKB-KW"/>
</dbReference>
<dbReference type="PANTHER" id="PTHR18934">
    <property type="entry name" value="ATP-DEPENDENT RNA HELICASE"/>
    <property type="match status" value="1"/>
</dbReference>
<organism evidence="8 9">
    <name type="scientific">Rothia dentocariosa</name>
    <dbReference type="NCBI Taxonomy" id="2047"/>
    <lineage>
        <taxon>Bacteria</taxon>
        <taxon>Bacillati</taxon>
        <taxon>Actinomycetota</taxon>
        <taxon>Actinomycetes</taxon>
        <taxon>Micrococcales</taxon>
        <taxon>Micrococcaceae</taxon>
        <taxon>Rothia</taxon>
    </lineage>
</organism>
<dbReference type="Pfam" id="PF00270">
    <property type="entry name" value="DEAD"/>
    <property type="match status" value="1"/>
</dbReference>
<evidence type="ECO:0000313" key="9">
    <source>
        <dbReference type="Proteomes" id="UP000270988"/>
    </source>
</evidence>
<dbReference type="PANTHER" id="PTHR18934:SF99">
    <property type="entry name" value="ATP-DEPENDENT RNA HELICASE DHX37-RELATED"/>
    <property type="match status" value="1"/>
</dbReference>